<reference evidence="3" key="2">
    <citation type="submission" date="2020-09" db="EMBL/GenBank/DDBJ databases">
        <authorList>
            <person name="Sun Q."/>
            <person name="Ohkuma M."/>
        </authorList>
    </citation>
    <scope>NUCLEOTIDE SEQUENCE</scope>
    <source>
        <strain evidence="3">JCM 17820</strain>
    </source>
</reference>
<dbReference type="Gene3D" id="3.40.50.620">
    <property type="entry name" value="HUPs"/>
    <property type="match status" value="1"/>
</dbReference>
<feature type="region of interest" description="Disordered" evidence="1">
    <location>
        <begin position="1"/>
        <end position="37"/>
    </location>
</feature>
<dbReference type="Proteomes" id="UP000605784">
    <property type="component" value="Unassembled WGS sequence"/>
</dbReference>
<gene>
    <name evidence="3" type="ORF">GCM10009030_37400</name>
</gene>
<feature type="compositionally biased region" description="Basic and acidic residues" evidence="1">
    <location>
        <begin position="21"/>
        <end position="33"/>
    </location>
</feature>
<evidence type="ECO:0000256" key="1">
    <source>
        <dbReference type="SAM" id="MobiDB-lite"/>
    </source>
</evidence>
<reference evidence="3" key="1">
    <citation type="journal article" date="2014" name="Int. J. Syst. Evol. Microbiol.">
        <title>Complete genome sequence of Corynebacterium casei LMG S-19264T (=DSM 44701T), isolated from a smear-ripened cheese.</title>
        <authorList>
            <consortium name="US DOE Joint Genome Institute (JGI-PGF)"/>
            <person name="Walter F."/>
            <person name="Albersmeier A."/>
            <person name="Kalinowski J."/>
            <person name="Ruckert C."/>
        </authorList>
    </citation>
    <scope>NUCLEOTIDE SEQUENCE</scope>
    <source>
        <strain evidence="3">JCM 17820</strain>
    </source>
</reference>
<keyword evidence="4" id="KW-1185">Reference proteome</keyword>
<accession>A0A830GSF0</accession>
<evidence type="ECO:0000259" key="2">
    <source>
        <dbReference type="Pfam" id="PF00582"/>
    </source>
</evidence>
<protein>
    <recommendedName>
        <fullName evidence="2">UspA domain-containing protein</fullName>
    </recommendedName>
</protein>
<evidence type="ECO:0000313" key="4">
    <source>
        <dbReference type="Proteomes" id="UP000605784"/>
    </source>
</evidence>
<dbReference type="SUPFAM" id="SSF52402">
    <property type="entry name" value="Adenine nucleotide alpha hydrolases-like"/>
    <property type="match status" value="1"/>
</dbReference>
<name>A0A830GSF0_9EURY</name>
<dbReference type="Pfam" id="PF00582">
    <property type="entry name" value="Usp"/>
    <property type="match status" value="1"/>
</dbReference>
<dbReference type="InterPro" id="IPR014729">
    <property type="entry name" value="Rossmann-like_a/b/a_fold"/>
</dbReference>
<organism evidence="3 4">
    <name type="scientific">Haloarcula pellucida</name>
    <dbReference type="NCBI Taxonomy" id="1427151"/>
    <lineage>
        <taxon>Archaea</taxon>
        <taxon>Methanobacteriati</taxon>
        <taxon>Methanobacteriota</taxon>
        <taxon>Stenosarchaea group</taxon>
        <taxon>Halobacteria</taxon>
        <taxon>Halobacteriales</taxon>
        <taxon>Haloarculaceae</taxon>
        <taxon>Haloarcula</taxon>
    </lineage>
</organism>
<feature type="domain" description="UspA" evidence="2">
    <location>
        <begin position="78"/>
        <end position="156"/>
    </location>
</feature>
<dbReference type="EMBL" id="BMOU01000007">
    <property type="protein sequence ID" value="GGO02636.1"/>
    <property type="molecule type" value="Genomic_DNA"/>
</dbReference>
<sequence length="160" mass="16626">MRYGERSDPRNSGTGPTNGKRPAETPKPPERPPRSMTEYLVGASSVHVTAAAADYLQDRLDPSEDSVVVVGVREPDAPSRDAGDAANVARSRLAAVMPTTETRDGDPVAELLAAVDDHGPDVVVLGANRGTEGAGGVGSTVTNLLARVNRPVVVVPLPDL</sequence>
<dbReference type="AlphaFoldDB" id="A0A830GSF0"/>
<dbReference type="InterPro" id="IPR006016">
    <property type="entry name" value="UspA"/>
</dbReference>
<evidence type="ECO:0000313" key="3">
    <source>
        <dbReference type="EMBL" id="GGO02636.1"/>
    </source>
</evidence>
<proteinExistence type="predicted"/>
<comment type="caution">
    <text evidence="3">The sequence shown here is derived from an EMBL/GenBank/DDBJ whole genome shotgun (WGS) entry which is preliminary data.</text>
</comment>